<feature type="domain" description="ACT" evidence="2">
    <location>
        <begin position="4"/>
        <end position="78"/>
    </location>
</feature>
<proteinExistence type="inferred from homology"/>
<reference evidence="3 4" key="1">
    <citation type="submission" date="2017-02" db="EMBL/GenBank/DDBJ databases">
        <authorList>
            <person name="Peterson S.W."/>
        </authorList>
    </citation>
    <scope>NUCLEOTIDE SEQUENCE [LARGE SCALE GENOMIC DNA]</scope>
    <source>
        <strain evidence="3 4">DSM 15102</strain>
    </source>
</reference>
<evidence type="ECO:0000256" key="1">
    <source>
        <dbReference type="HAMAP-Rule" id="MF_01054"/>
    </source>
</evidence>
<comment type="similarity">
    <text evidence="1">Belongs to the UPF0237 family.</text>
</comment>
<organism evidence="3 4">
    <name type="scientific">Garciella nitratireducens DSM 15102</name>
    <dbReference type="NCBI Taxonomy" id="1121911"/>
    <lineage>
        <taxon>Bacteria</taxon>
        <taxon>Bacillati</taxon>
        <taxon>Bacillota</taxon>
        <taxon>Clostridia</taxon>
        <taxon>Eubacteriales</taxon>
        <taxon>Eubacteriaceae</taxon>
        <taxon>Garciella</taxon>
    </lineage>
</organism>
<dbReference type="PANTHER" id="PTHR34875">
    <property type="entry name" value="UPF0237 PROTEIN MJ1558"/>
    <property type="match status" value="1"/>
</dbReference>
<evidence type="ECO:0000313" key="4">
    <source>
        <dbReference type="Proteomes" id="UP000196365"/>
    </source>
</evidence>
<dbReference type="Gene3D" id="3.30.70.260">
    <property type="match status" value="1"/>
</dbReference>
<dbReference type="OrthoDB" id="9803078at2"/>
<dbReference type="Pfam" id="PF13740">
    <property type="entry name" value="ACT_6"/>
    <property type="match status" value="1"/>
</dbReference>
<sequence length="92" mass="10167">MKAIVSVIGKDKVGITAKVSSTLSQRNANILDISQTILDGFFTMIMIVDLDKITLSFQELAKDLEKAGQDMGVSVKIQHQDIFDAMHNIDKE</sequence>
<dbReference type="PANTHER" id="PTHR34875:SF6">
    <property type="entry name" value="UPF0237 PROTEIN MJ1558"/>
    <property type="match status" value="1"/>
</dbReference>
<dbReference type="AlphaFoldDB" id="A0A1T4KGM9"/>
<protein>
    <recommendedName>
        <fullName evidence="1">UPF0237 protein SAMN02745973_00512</fullName>
    </recommendedName>
</protein>
<dbReference type="InterPro" id="IPR045865">
    <property type="entry name" value="ACT-like_dom_sf"/>
</dbReference>
<evidence type="ECO:0000313" key="3">
    <source>
        <dbReference type="EMBL" id="SJZ41503.1"/>
    </source>
</evidence>
<dbReference type="RefSeq" id="WP_087677960.1">
    <property type="nucleotide sequence ID" value="NZ_FUWV01000002.1"/>
</dbReference>
<keyword evidence="4" id="KW-1185">Reference proteome</keyword>
<dbReference type="SUPFAM" id="SSF55021">
    <property type="entry name" value="ACT-like"/>
    <property type="match status" value="1"/>
</dbReference>
<dbReference type="InterPro" id="IPR002912">
    <property type="entry name" value="ACT_dom"/>
</dbReference>
<dbReference type="PROSITE" id="PS51671">
    <property type="entry name" value="ACT"/>
    <property type="match status" value="1"/>
</dbReference>
<dbReference type="InterPro" id="IPR050990">
    <property type="entry name" value="UPF0237/GcvR_regulator"/>
</dbReference>
<dbReference type="HAMAP" id="MF_01054">
    <property type="entry name" value="UPF0237"/>
    <property type="match status" value="1"/>
</dbReference>
<gene>
    <name evidence="3" type="ORF">SAMN02745973_00512</name>
</gene>
<name>A0A1T4KGM9_9FIRM</name>
<dbReference type="InterPro" id="IPR022986">
    <property type="entry name" value="UPF0237_ACT"/>
</dbReference>
<dbReference type="EMBL" id="FUWV01000002">
    <property type="protein sequence ID" value="SJZ41503.1"/>
    <property type="molecule type" value="Genomic_DNA"/>
</dbReference>
<evidence type="ECO:0000259" key="2">
    <source>
        <dbReference type="PROSITE" id="PS51671"/>
    </source>
</evidence>
<dbReference type="CDD" id="cd04872">
    <property type="entry name" value="ACT_1ZPV"/>
    <property type="match status" value="1"/>
</dbReference>
<dbReference type="NCBIfam" id="NF001220">
    <property type="entry name" value="PRK00194.1"/>
    <property type="match status" value="1"/>
</dbReference>
<dbReference type="Proteomes" id="UP000196365">
    <property type="component" value="Unassembled WGS sequence"/>
</dbReference>
<accession>A0A1T4KGM9</accession>